<evidence type="ECO:0000259" key="1">
    <source>
        <dbReference type="Pfam" id="PF01909"/>
    </source>
</evidence>
<dbReference type="InterPro" id="IPR043519">
    <property type="entry name" value="NT_sf"/>
</dbReference>
<comment type="caution">
    <text evidence="2">The sequence shown here is derived from an EMBL/GenBank/DDBJ whole genome shotgun (WGS) entry which is preliminary data.</text>
</comment>
<accession>A0ABT0SXC0</accession>
<protein>
    <submittedName>
        <fullName evidence="2">Nucleotidyltransferase domain-containing protein</fullName>
    </submittedName>
</protein>
<name>A0ABT0SXC0_9GAMM</name>
<dbReference type="CDD" id="cd05403">
    <property type="entry name" value="NT_KNTase_like"/>
    <property type="match status" value="1"/>
</dbReference>
<gene>
    <name evidence="2" type="ORF">M8009_02705</name>
</gene>
<organism evidence="2 3">
    <name type="scientific">Halomonas gemina</name>
    <dbReference type="NCBI Taxonomy" id="2945105"/>
    <lineage>
        <taxon>Bacteria</taxon>
        <taxon>Pseudomonadati</taxon>
        <taxon>Pseudomonadota</taxon>
        <taxon>Gammaproteobacteria</taxon>
        <taxon>Oceanospirillales</taxon>
        <taxon>Halomonadaceae</taxon>
        <taxon>Halomonas</taxon>
    </lineage>
</organism>
<dbReference type="Gene3D" id="3.30.460.10">
    <property type="entry name" value="Beta Polymerase, domain 2"/>
    <property type="match status" value="1"/>
</dbReference>
<keyword evidence="3" id="KW-1185">Reference proteome</keyword>
<feature type="domain" description="Polymerase nucleotidyl transferase" evidence="1">
    <location>
        <begin position="10"/>
        <end position="79"/>
    </location>
</feature>
<dbReference type="Proteomes" id="UP001165369">
    <property type="component" value="Unassembled WGS sequence"/>
</dbReference>
<dbReference type="Pfam" id="PF01909">
    <property type="entry name" value="NTP_transf_2"/>
    <property type="match status" value="1"/>
</dbReference>
<evidence type="ECO:0000313" key="2">
    <source>
        <dbReference type="EMBL" id="MCL7939218.1"/>
    </source>
</evidence>
<sequence>MRLTIEQRRLIKEQVKRVFGETARVMVFGSRTRDDIKGGDIDLLVQVDNPLDHPALDAARLSAALSRAMEGRKVDVLLRDTRLEELPIHRIAEETGIAL</sequence>
<dbReference type="EMBL" id="JAMJPK010000001">
    <property type="protein sequence ID" value="MCL7939218.1"/>
    <property type="molecule type" value="Genomic_DNA"/>
</dbReference>
<reference evidence="2" key="1">
    <citation type="submission" date="2022-05" db="EMBL/GenBank/DDBJ databases">
        <title>Halomonas geminus sp. nov. and Halomonas llamarensis sp. nov. isolated from high-altitude salars of the Atacama Desert.</title>
        <authorList>
            <person name="Hintersatz C."/>
            <person name="Rojas L.A."/>
            <person name="Wei T.-S."/>
            <person name="Kutschke S."/>
            <person name="Lehmann F."/>
            <person name="Jain R."/>
            <person name="Pollmann K."/>
        </authorList>
    </citation>
    <scope>NUCLEOTIDE SEQUENCE</scope>
    <source>
        <strain evidence="2">ATCH28</strain>
    </source>
</reference>
<proteinExistence type="predicted"/>
<evidence type="ECO:0000313" key="3">
    <source>
        <dbReference type="Proteomes" id="UP001165369"/>
    </source>
</evidence>
<dbReference type="RefSeq" id="WP_250059227.1">
    <property type="nucleotide sequence ID" value="NZ_JAMJPK010000001.1"/>
</dbReference>
<dbReference type="InterPro" id="IPR002934">
    <property type="entry name" value="Polymerase_NTP_transf_dom"/>
</dbReference>
<dbReference type="SUPFAM" id="SSF81301">
    <property type="entry name" value="Nucleotidyltransferase"/>
    <property type="match status" value="1"/>
</dbReference>